<dbReference type="EMBL" id="BJWL01000049">
    <property type="protein sequence ID" value="GFS28704.1"/>
    <property type="molecule type" value="Genomic_DNA"/>
</dbReference>
<evidence type="ECO:0000256" key="2">
    <source>
        <dbReference type="SAM" id="Phobius"/>
    </source>
</evidence>
<dbReference type="EMBL" id="BJWL01000057">
    <property type="protein sequence ID" value="GFS28870.1"/>
    <property type="molecule type" value="Genomic_DNA"/>
</dbReference>
<feature type="transmembrane region" description="Helical" evidence="2">
    <location>
        <begin position="43"/>
        <end position="71"/>
    </location>
</feature>
<evidence type="ECO:0000313" key="6">
    <source>
        <dbReference type="EMBL" id="GFS28872.1"/>
    </source>
</evidence>
<proteinExistence type="predicted"/>
<name>A0A7J0D7F0_9ERIC</name>
<dbReference type="Proteomes" id="UP000585474">
    <property type="component" value="Unassembled WGS sequence"/>
</dbReference>
<evidence type="ECO:0000313" key="7">
    <source>
        <dbReference type="Proteomes" id="UP000585474"/>
    </source>
</evidence>
<dbReference type="EMBL" id="BJWL01000057">
    <property type="protein sequence ID" value="GFS28872.1"/>
    <property type="molecule type" value="Genomic_DNA"/>
</dbReference>
<sequence length="76" mass="8243">MEQGSELPDMRASAQPSQDNERVSLCPLYRKKPEWETSQKNPFARLICSLLALALALVGSCALKFAGLVGFMSGPS</sequence>
<keyword evidence="2" id="KW-1133">Transmembrane helix</keyword>
<accession>A0A7J0D7F0</accession>
<keyword evidence="2" id="KW-0472">Membrane</keyword>
<evidence type="ECO:0000313" key="4">
    <source>
        <dbReference type="EMBL" id="GFS28704.1"/>
    </source>
</evidence>
<keyword evidence="7" id="KW-1185">Reference proteome</keyword>
<protein>
    <submittedName>
        <fullName evidence="6">Uncharacterized protein</fullName>
    </submittedName>
</protein>
<reference evidence="6" key="2">
    <citation type="submission" date="2020-08" db="EMBL/GenBank/DDBJ databases">
        <title>De Novo Assembly of kiwifruit Actinidia rufa.</title>
        <authorList>
            <person name="Sugita-Konishi S."/>
            <person name="Sato K."/>
            <person name="Mori E."/>
            <person name="Abe Y."/>
            <person name="Kisaki G."/>
            <person name="Hamano K."/>
            <person name="Suezawa K."/>
            <person name="Otani M."/>
            <person name="Fukuda T."/>
            <person name="Manabe T."/>
            <person name="Gomi K."/>
            <person name="Tabuchi M."/>
            <person name="Akimitsu K."/>
            <person name="Kataoka I."/>
        </authorList>
    </citation>
    <scope>NUCLEOTIDE SEQUENCE</scope>
    <source>
        <strain evidence="7">cv. Fuchu</strain>
        <strain evidence="6">Fuchu</strain>
    </source>
</reference>
<dbReference type="AlphaFoldDB" id="A0A7J0D7F0"/>
<evidence type="ECO:0000313" key="3">
    <source>
        <dbReference type="EMBL" id="GFS28703.1"/>
    </source>
</evidence>
<feature type="region of interest" description="Disordered" evidence="1">
    <location>
        <begin position="1"/>
        <end position="20"/>
    </location>
</feature>
<gene>
    <name evidence="3" type="ORF">Acr_00g0003410</name>
    <name evidence="4" type="ORF">Acr_00g0003420</name>
    <name evidence="5" type="ORF">Acr_00g0004380</name>
    <name evidence="6" type="ORF">Acr_00g0004390</name>
</gene>
<evidence type="ECO:0000256" key="1">
    <source>
        <dbReference type="SAM" id="MobiDB-lite"/>
    </source>
</evidence>
<dbReference type="EMBL" id="BJWL01000049">
    <property type="protein sequence ID" value="GFS28703.1"/>
    <property type="molecule type" value="Genomic_DNA"/>
</dbReference>
<evidence type="ECO:0000313" key="5">
    <source>
        <dbReference type="EMBL" id="GFS28870.1"/>
    </source>
</evidence>
<comment type="caution">
    <text evidence="6">The sequence shown here is derived from an EMBL/GenBank/DDBJ whole genome shotgun (WGS) entry which is preliminary data.</text>
</comment>
<reference evidence="7" key="1">
    <citation type="submission" date="2019-07" db="EMBL/GenBank/DDBJ databases">
        <title>De Novo Assembly of kiwifruit Actinidia rufa.</title>
        <authorList>
            <person name="Sugita-Konishi S."/>
            <person name="Sato K."/>
            <person name="Mori E."/>
            <person name="Abe Y."/>
            <person name="Kisaki G."/>
            <person name="Hamano K."/>
            <person name="Suezawa K."/>
            <person name="Otani M."/>
            <person name="Fukuda T."/>
            <person name="Manabe T."/>
            <person name="Gomi K."/>
            <person name="Tabuchi M."/>
            <person name="Akimitsu K."/>
            <person name="Kataoka I."/>
        </authorList>
    </citation>
    <scope>NUCLEOTIDE SEQUENCE [LARGE SCALE GENOMIC DNA]</scope>
    <source>
        <strain evidence="7">cv. Fuchu</strain>
    </source>
</reference>
<organism evidence="6 7">
    <name type="scientific">Actinidia rufa</name>
    <dbReference type="NCBI Taxonomy" id="165716"/>
    <lineage>
        <taxon>Eukaryota</taxon>
        <taxon>Viridiplantae</taxon>
        <taxon>Streptophyta</taxon>
        <taxon>Embryophyta</taxon>
        <taxon>Tracheophyta</taxon>
        <taxon>Spermatophyta</taxon>
        <taxon>Magnoliopsida</taxon>
        <taxon>eudicotyledons</taxon>
        <taxon>Gunneridae</taxon>
        <taxon>Pentapetalae</taxon>
        <taxon>asterids</taxon>
        <taxon>Ericales</taxon>
        <taxon>Actinidiaceae</taxon>
        <taxon>Actinidia</taxon>
    </lineage>
</organism>
<keyword evidence="2" id="KW-0812">Transmembrane</keyword>